<dbReference type="Gene3D" id="3.40.50.2300">
    <property type="match status" value="1"/>
</dbReference>
<dbReference type="PROSITE" id="PS51755">
    <property type="entry name" value="OMPR_PHOB"/>
    <property type="match status" value="1"/>
</dbReference>
<dbReference type="InterPro" id="IPR039420">
    <property type="entry name" value="WalR-like"/>
</dbReference>
<keyword evidence="4 7" id="KW-0238">DNA-binding</keyword>
<dbReference type="SMART" id="SM00862">
    <property type="entry name" value="Trans_reg_C"/>
    <property type="match status" value="1"/>
</dbReference>
<sequence>MKGGIVMKILLAEDHDNLREIIEDYLVVHGYVVESFDNGEDAYYSFLTESYDLVLLDVMMPKMDGFTLCKKIREKEEIPILFITAKVQEVDQLKGYELGCDDYIIKPFSLPVLLAKCKAITNRKHYQFLEKGILKLNTREKQAYLNNQNLNLKIIDYKILEYFIKNPNMILSREQILLKVWGFDYKGQERSVDTHIKILRKALGPYQKGIKTVIKQGYCFETKVFENG</sequence>
<dbReference type="GO" id="GO:0032993">
    <property type="term" value="C:protein-DNA complex"/>
    <property type="evidence" value="ECO:0007669"/>
    <property type="project" value="TreeGrafter"/>
</dbReference>
<keyword evidence="2" id="KW-0902">Two-component regulatory system</keyword>
<evidence type="ECO:0000256" key="6">
    <source>
        <dbReference type="PROSITE-ProRule" id="PRU00169"/>
    </source>
</evidence>
<dbReference type="InterPro" id="IPR036388">
    <property type="entry name" value="WH-like_DNA-bd_sf"/>
</dbReference>
<dbReference type="GO" id="GO:0000156">
    <property type="term" value="F:phosphorelay response regulator activity"/>
    <property type="evidence" value="ECO:0007669"/>
    <property type="project" value="TreeGrafter"/>
</dbReference>
<comment type="caution">
    <text evidence="10">The sequence shown here is derived from an EMBL/GenBank/DDBJ whole genome shotgun (WGS) entry which is preliminary data.</text>
</comment>
<reference evidence="10 11" key="1">
    <citation type="journal article" date="2019" name="Int. J. Syst. Evol. Microbiol.">
        <title>Faecalibacillus intestinalis gen. nov., sp. nov. and Faecalibacillus faecis sp. nov., isolated from human faeces.</title>
        <authorList>
            <person name="Seo B."/>
            <person name="Jeon K."/>
            <person name="Baek I."/>
            <person name="Lee Y.M."/>
            <person name="Baek K."/>
            <person name="Ko G."/>
        </authorList>
    </citation>
    <scope>NUCLEOTIDE SEQUENCE [LARGE SCALE GENOMIC DNA]</scope>
    <source>
        <strain evidence="10 11">SNUG30099</strain>
    </source>
</reference>
<dbReference type="PROSITE" id="PS50110">
    <property type="entry name" value="RESPONSE_REGULATORY"/>
    <property type="match status" value="1"/>
</dbReference>
<evidence type="ECO:0000256" key="1">
    <source>
        <dbReference type="ARBA" id="ARBA00022553"/>
    </source>
</evidence>
<dbReference type="Gene3D" id="6.10.250.690">
    <property type="match status" value="1"/>
</dbReference>
<dbReference type="InterPro" id="IPR001867">
    <property type="entry name" value="OmpR/PhoB-type_DNA-bd"/>
</dbReference>
<keyword evidence="5" id="KW-0804">Transcription</keyword>
<dbReference type="InterPro" id="IPR016032">
    <property type="entry name" value="Sig_transdc_resp-reg_C-effctor"/>
</dbReference>
<evidence type="ECO:0000256" key="7">
    <source>
        <dbReference type="PROSITE-ProRule" id="PRU01091"/>
    </source>
</evidence>
<evidence type="ECO:0000256" key="2">
    <source>
        <dbReference type="ARBA" id="ARBA00023012"/>
    </source>
</evidence>
<evidence type="ECO:0000259" key="9">
    <source>
        <dbReference type="PROSITE" id="PS51755"/>
    </source>
</evidence>
<dbReference type="Gene3D" id="1.10.10.10">
    <property type="entry name" value="Winged helix-like DNA-binding domain superfamily/Winged helix DNA-binding domain"/>
    <property type="match status" value="1"/>
</dbReference>
<dbReference type="Proteomes" id="UP000240974">
    <property type="component" value="Unassembled WGS sequence"/>
</dbReference>
<name>A0A2T3G338_9FIRM</name>
<dbReference type="SUPFAM" id="SSF52172">
    <property type="entry name" value="CheY-like"/>
    <property type="match status" value="1"/>
</dbReference>
<evidence type="ECO:0000256" key="4">
    <source>
        <dbReference type="ARBA" id="ARBA00023125"/>
    </source>
</evidence>
<dbReference type="InterPro" id="IPR011006">
    <property type="entry name" value="CheY-like_superfamily"/>
</dbReference>
<dbReference type="SMART" id="SM00448">
    <property type="entry name" value="REC"/>
    <property type="match status" value="1"/>
</dbReference>
<dbReference type="PANTHER" id="PTHR48111:SF21">
    <property type="entry name" value="DNA-BINDING DUAL MASTER TRANSCRIPTIONAL REGULATOR RPAA"/>
    <property type="match status" value="1"/>
</dbReference>
<dbReference type="GO" id="GO:0005829">
    <property type="term" value="C:cytosol"/>
    <property type="evidence" value="ECO:0007669"/>
    <property type="project" value="TreeGrafter"/>
</dbReference>
<evidence type="ECO:0000256" key="5">
    <source>
        <dbReference type="ARBA" id="ARBA00023163"/>
    </source>
</evidence>
<dbReference type="PANTHER" id="PTHR48111">
    <property type="entry name" value="REGULATOR OF RPOS"/>
    <property type="match status" value="1"/>
</dbReference>
<dbReference type="EMBL" id="PYLQ01000006">
    <property type="protein sequence ID" value="PST41938.1"/>
    <property type="molecule type" value="Genomic_DNA"/>
</dbReference>
<dbReference type="GO" id="GO:0006355">
    <property type="term" value="P:regulation of DNA-templated transcription"/>
    <property type="evidence" value="ECO:0007669"/>
    <property type="project" value="InterPro"/>
</dbReference>
<dbReference type="FunFam" id="3.40.50.2300:FF:000001">
    <property type="entry name" value="DNA-binding response regulator PhoB"/>
    <property type="match status" value="1"/>
</dbReference>
<keyword evidence="11" id="KW-1185">Reference proteome</keyword>
<dbReference type="SUPFAM" id="SSF46894">
    <property type="entry name" value="C-terminal effector domain of the bipartite response regulators"/>
    <property type="match status" value="1"/>
</dbReference>
<feature type="modified residue" description="4-aspartylphosphate" evidence="6">
    <location>
        <position position="57"/>
    </location>
</feature>
<dbReference type="AlphaFoldDB" id="A0A2T3G338"/>
<proteinExistence type="predicted"/>
<evidence type="ECO:0000313" key="10">
    <source>
        <dbReference type="EMBL" id="PST41938.1"/>
    </source>
</evidence>
<organism evidence="10 11">
    <name type="scientific">Faecalibacillus intestinalis</name>
    <dbReference type="NCBI Taxonomy" id="1982626"/>
    <lineage>
        <taxon>Bacteria</taxon>
        <taxon>Bacillati</taxon>
        <taxon>Bacillota</taxon>
        <taxon>Erysipelotrichia</taxon>
        <taxon>Erysipelotrichales</taxon>
        <taxon>Coprobacillaceae</taxon>
        <taxon>Faecalibacillus</taxon>
    </lineage>
</organism>
<feature type="domain" description="OmpR/PhoB-type" evidence="9">
    <location>
        <begin position="126"/>
        <end position="222"/>
    </location>
</feature>
<evidence type="ECO:0000313" key="11">
    <source>
        <dbReference type="Proteomes" id="UP000240974"/>
    </source>
</evidence>
<accession>A0A2T3G338</accession>
<dbReference type="Pfam" id="PF00486">
    <property type="entry name" value="Trans_reg_C"/>
    <property type="match status" value="1"/>
</dbReference>
<dbReference type="CDD" id="cd17574">
    <property type="entry name" value="REC_OmpR"/>
    <property type="match status" value="1"/>
</dbReference>
<feature type="domain" description="Response regulatory" evidence="8">
    <location>
        <begin position="8"/>
        <end position="121"/>
    </location>
</feature>
<dbReference type="CDD" id="cd00383">
    <property type="entry name" value="trans_reg_C"/>
    <property type="match status" value="1"/>
</dbReference>
<feature type="DNA-binding region" description="OmpR/PhoB-type" evidence="7">
    <location>
        <begin position="126"/>
        <end position="222"/>
    </location>
</feature>
<dbReference type="GO" id="GO:0000976">
    <property type="term" value="F:transcription cis-regulatory region binding"/>
    <property type="evidence" value="ECO:0007669"/>
    <property type="project" value="TreeGrafter"/>
</dbReference>
<protein>
    <submittedName>
        <fullName evidence="10">DNA-binding response regulator</fullName>
    </submittedName>
</protein>
<evidence type="ECO:0000259" key="8">
    <source>
        <dbReference type="PROSITE" id="PS50110"/>
    </source>
</evidence>
<gene>
    <name evidence="10" type="ORF">C7U54_06280</name>
</gene>
<evidence type="ECO:0000256" key="3">
    <source>
        <dbReference type="ARBA" id="ARBA00023015"/>
    </source>
</evidence>
<keyword evidence="1 6" id="KW-0597">Phosphoprotein</keyword>
<dbReference type="Pfam" id="PF00072">
    <property type="entry name" value="Response_reg"/>
    <property type="match status" value="1"/>
</dbReference>
<dbReference type="InterPro" id="IPR001789">
    <property type="entry name" value="Sig_transdc_resp-reg_receiver"/>
</dbReference>
<keyword evidence="3" id="KW-0805">Transcription regulation</keyword>